<keyword evidence="1" id="KW-0413">Isomerase</keyword>
<keyword evidence="2" id="KW-1185">Reference proteome</keyword>
<gene>
    <name evidence="1" type="primary">crtY</name>
    <name evidence="1" type="ORF">KCG44_14000</name>
</gene>
<dbReference type="NCBIfam" id="TIGR01789">
    <property type="entry name" value="lycopene_cycl"/>
    <property type="match status" value="1"/>
</dbReference>
<reference evidence="1 2" key="1">
    <citation type="submission" date="2021-04" db="EMBL/GenBank/DDBJ databases">
        <authorList>
            <person name="Pira H."/>
            <person name="Risdian C."/>
            <person name="Wink J."/>
        </authorList>
    </citation>
    <scope>NUCLEOTIDE SEQUENCE [LARGE SCALE GENOMIC DNA]</scope>
    <source>
        <strain evidence="1 2">WHA3</strain>
    </source>
</reference>
<dbReference type="EC" id="5.5.1.19" evidence="1"/>
<dbReference type="Pfam" id="PF05834">
    <property type="entry name" value="Lycopene_cycl"/>
    <property type="match status" value="1"/>
</dbReference>
<dbReference type="InterPro" id="IPR010108">
    <property type="entry name" value="Lycopene_cyclase_b/e"/>
</dbReference>
<protein>
    <submittedName>
        <fullName evidence="1">Lycopene beta-cyclase CrtY</fullName>
        <ecNumber evidence="1">5.5.1.19</ecNumber>
    </submittedName>
</protein>
<dbReference type="GO" id="GO:0016853">
    <property type="term" value="F:isomerase activity"/>
    <property type="evidence" value="ECO:0007669"/>
    <property type="project" value="UniProtKB-KW"/>
</dbReference>
<evidence type="ECO:0000313" key="2">
    <source>
        <dbReference type="Proteomes" id="UP000722336"/>
    </source>
</evidence>
<sequence>MRDFDLILAGGGLAAGLIAMRMADVRPGVSVGIVEAGDTIGGDHIWSSFDTDVRGPQRMWTQELYAHRWDDGYDVRFPRFERTLRTPYASARSDLLDKAVRARLDQGALMLGKRVEALTPTMVRLEDGQVLKAGAVIDCRGQGRAKHLKLAWQKFVGLEIECDVPHGRTRPTVMDATVDQLGGYRFVYVLPFSETRLLVEDTYYTDGPELADDVVLQRVRDYVARMAVGPYREERAERGVLPIALDGDIDAHWAEDDMPKAGMAAALFNPITGYSFSDAVATADMLKSTPRLDAGPVFQALRDHSIARWKERAFYRLLNRMMFEAATPETRYRTLQHFYALDEGLVERFYASRSTKADMVRILSGEPPVPVGKALGVLARSIPKIRLRPRWRSRDEE</sequence>
<comment type="caution">
    <text evidence="1">The sequence shown here is derived from an EMBL/GenBank/DDBJ whole genome shotgun (WGS) entry which is preliminary data.</text>
</comment>
<name>A0ABS6SHK6_9SPHN</name>
<dbReference type="Proteomes" id="UP000722336">
    <property type="component" value="Unassembled WGS sequence"/>
</dbReference>
<evidence type="ECO:0000313" key="1">
    <source>
        <dbReference type="EMBL" id="MBV7257894.1"/>
    </source>
</evidence>
<dbReference type="InterPro" id="IPR008461">
    <property type="entry name" value="CrtY"/>
</dbReference>
<accession>A0ABS6SHK6</accession>
<proteinExistence type="predicted"/>
<dbReference type="NCBIfam" id="TIGR01790">
    <property type="entry name" value="carotene-cycl"/>
    <property type="match status" value="1"/>
</dbReference>
<dbReference type="RefSeq" id="WP_218446744.1">
    <property type="nucleotide sequence ID" value="NZ_JAGSPA010000006.1"/>
</dbReference>
<dbReference type="EMBL" id="JAGSPA010000006">
    <property type="protein sequence ID" value="MBV7257894.1"/>
    <property type="molecule type" value="Genomic_DNA"/>
</dbReference>
<organism evidence="1 2">
    <name type="scientific">Pacificimonas pallii</name>
    <dbReference type="NCBI Taxonomy" id="2827236"/>
    <lineage>
        <taxon>Bacteria</taxon>
        <taxon>Pseudomonadati</taxon>
        <taxon>Pseudomonadota</taxon>
        <taxon>Alphaproteobacteria</taxon>
        <taxon>Sphingomonadales</taxon>
        <taxon>Sphingosinicellaceae</taxon>
        <taxon>Pacificimonas</taxon>
    </lineage>
</organism>